<evidence type="ECO:0000313" key="8">
    <source>
        <dbReference type="Proteomes" id="UP000028837"/>
    </source>
</evidence>
<dbReference type="PROSITE" id="PS51845">
    <property type="entry name" value="PDEASE_I_2"/>
    <property type="match status" value="1"/>
</dbReference>
<feature type="compositionally biased region" description="Basic and acidic residues" evidence="4">
    <location>
        <begin position="2231"/>
        <end position="2241"/>
    </location>
</feature>
<feature type="region of interest" description="Disordered" evidence="4">
    <location>
        <begin position="1254"/>
        <end position="1328"/>
    </location>
</feature>
<keyword evidence="5" id="KW-0812">Transmembrane</keyword>
<feature type="compositionally biased region" description="Basic and acidic residues" evidence="4">
    <location>
        <begin position="2191"/>
        <end position="2205"/>
    </location>
</feature>
<dbReference type="PANTHER" id="PTHR11347">
    <property type="entry name" value="CYCLIC NUCLEOTIDE PHOSPHODIESTERASE"/>
    <property type="match status" value="1"/>
</dbReference>
<dbReference type="PROSITE" id="PS00126">
    <property type="entry name" value="PDEASE_I_1"/>
    <property type="match status" value="1"/>
</dbReference>
<feature type="region of interest" description="Disordered" evidence="4">
    <location>
        <begin position="1"/>
        <end position="64"/>
    </location>
</feature>
<feature type="compositionally biased region" description="Polar residues" evidence="4">
    <location>
        <begin position="984"/>
        <end position="1005"/>
    </location>
</feature>
<dbReference type="InterPro" id="IPR036971">
    <property type="entry name" value="PDEase_catalytic_dom_sf"/>
</dbReference>
<feature type="domain" description="PDEase" evidence="6">
    <location>
        <begin position="1342"/>
        <end position="1855"/>
    </location>
</feature>
<organism evidence="7 8">
    <name type="scientific">Toxoplasma gondii GAB2-2007-GAL-DOM2</name>
    <dbReference type="NCBI Taxonomy" id="1130820"/>
    <lineage>
        <taxon>Eukaryota</taxon>
        <taxon>Sar</taxon>
        <taxon>Alveolata</taxon>
        <taxon>Apicomplexa</taxon>
        <taxon>Conoidasida</taxon>
        <taxon>Coccidia</taxon>
        <taxon>Eucoccidiorida</taxon>
        <taxon>Eimeriorina</taxon>
        <taxon>Sarcocystidae</taxon>
        <taxon>Toxoplasma</taxon>
    </lineage>
</organism>
<dbReference type="EC" id="3.1.4.-" evidence="3"/>
<feature type="region of interest" description="Disordered" evidence="4">
    <location>
        <begin position="1139"/>
        <end position="1190"/>
    </location>
</feature>
<feature type="compositionally biased region" description="Low complexity" evidence="4">
    <location>
        <begin position="685"/>
        <end position="699"/>
    </location>
</feature>
<evidence type="ECO:0000256" key="1">
    <source>
        <dbReference type="ARBA" id="ARBA00022723"/>
    </source>
</evidence>
<feature type="compositionally biased region" description="Polar residues" evidence="4">
    <location>
        <begin position="1257"/>
        <end position="1267"/>
    </location>
</feature>
<evidence type="ECO:0000259" key="6">
    <source>
        <dbReference type="PROSITE" id="PS51845"/>
    </source>
</evidence>
<feature type="transmembrane region" description="Helical" evidence="5">
    <location>
        <begin position="239"/>
        <end position="258"/>
    </location>
</feature>
<feature type="compositionally biased region" description="Basic and acidic residues" evidence="4">
    <location>
        <begin position="1846"/>
        <end position="1870"/>
    </location>
</feature>
<dbReference type="SMART" id="SM00471">
    <property type="entry name" value="HDc"/>
    <property type="match status" value="1"/>
</dbReference>
<feature type="region of interest" description="Disordered" evidence="4">
    <location>
        <begin position="1614"/>
        <end position="1656"/>
    </location>
</feature>
<gene>
    <name evidence="7" type="ORF">TGDOM2_257945</name>
</gene>
<feature type="region of interest" description="Disordered" evidence="4">
    <location>
        <begin position="521"/>
        <end position="562"/>
    </location>
</feature>
<feature type="region of interest" description="Disordered" evidence="4">
    <location>
        <begin position="839"/>
        <end position="963"/>
    </location>
</feature>
<feature type="region of interest" description="Disordered" evidence="4">
    <location>
        <begin position="2134"/>
        <end position="2246"/>
    </location>
</feature>
<keyword evidence="5" id="KW-0472">Membrane</keyword>
<feature type="region of interest" description="Disordered" evidence="4">
    <location>
        <begin position="1936"/>
        <end position="1965"/>
    </location>
</feature>
<feature type="compositionally biased region" description="Basic and acidic residues" evidence="4">
    <location>
        <begin position="885"/>
        <end position="929"/>
    </location>
</feature>
<comment type="caution">
    <text evidence="7">The sequence shown here is derived from an EMBL/GenBank/DDBJ whole genome shotgun (WGS) entry which is preliminary data.</text>
</comment>
<feature type="compositionally biased region" description="Basic and acidic residues" evidence="4">
    <location>
        <begin position="1097"/>
        <end position="1109"/>
    </location>
</feature>
<feature type="transmembrane region" description="Helical" evidence="5">
    <location>
        <begin position="364"/>
        <end position="384"/>
    </location>
</feature>
<feature type="region of interest" description="Disordered" evidence="4">
    <location>
        <begin position="613"/>
        <end position="637"/>
    </location>
</feature>
<sequence length="2346" mass="254132">MEGVNSFPLSVVPHQTESSESQGDARKCITTPSSTRQPIGHFVGDVTAIERGTEKRTENPHKNGSQYRLLRSLQKRFNKDEIANADETVPEVVQSRSAFFPAEMPETHEYPAESESLDCRKTRPLQPFSALKFQDENNSSTAAEGWRIKIRRKTENGKSRKETCWKHRPLRKILRVMLPVPLRFEDPRDEEKFASTIQHQLQRNIWWTVSIPVCSLVLEFVMTRVSTPQFAPLLHTPHLLYTVGTFTLVMVFTLLFILSHVSAFIPLLESCLCISGCLYTLLLPLLCDHYRVAALLGLSPQETWGRDSFSDGPVLMALTALLFSVAIFIPVRDICLWPVCLVAVASFQAATLLTGGADGLRPSIINGLLLMLLAYLALAGRRALELQLRLQCQGMIQAQASVEALRARLATAASLPPPPTPPTALESVMNSLEDSLQRMANVKTALSSVKSQIVPGLLSSANVQHYSSVSAQASKRKGTHLERLWWRIERPSTAVREQSETSDRDGVTAAISRFLPSILSSQRKAGSAPEGTQRKRGGDGAEGVNRPAKQDNGEDGRREAEGSRVSGLWGVWMCTEVDQVMQDVQEVKRQLGDLGGLLKVDISAVLRASLPEESCSPSCASSPPTSPVADGGPALLSSATASNRRPIFLRDEMTTFPCKQNSSASPNFSSRPEASSRFNPPLTLSARGSSVSGSAAGPATSQSADCNARFVAASSAAPVQSVSVFVPARQKRERGRNASSSAFRLFLGSELSGHGHASFQPSASSFRAALDGRHTRSISPRGTDVNVLVDAYATLRKKKKRQTSKTDWTNVKTALGMQPWRMEDLHEPASLFSSIVQGDREGTAGSWSPSGQTRTAAGGELQATKSEETQKERMDRGETWGVGERVTDQEDRGRESNRGEGRTRRRTKECPPDAKKRVNADDGSSKDGTADTEVQDESSSERDSRNTSDENGRKLKRRNSTASQLLESTEAALSCPILLGRGVTSASESSSPPHGLSTVPQQSSPAPRAHRAWTVTQEVRKDPGDEGMQLDALAPMYFYIGDEEDDGTGSSYRSLLLLGEPQHQDVLHLPGKQVASASRPSRGVSSPDGIESSARSGNERDKASQDARVAHKSPAPCGLGAETMTSSFGLSCRPFRSSSARLGGPGRCGSRANEGQRGRQQRHRGRGNERHRKKNEGKLRHSPVNPAPSLDAQMSSAFVSYFPLQHLANQCARARYASKREHPYRHKLPNMWATDPPASGACLASHFASCDGGETASGATDTTNTASEEVASEATDSEETASDGGGQEKSRKTVDTEERKAEARDRGTAARRAADEATEEQEDWGSPEMSTLFQKSYVASQETAVQIERLKERIGVCWSLDLVQLHACTGGRALQTVGESLLCLSPSISSFFRLSVPTPHAKTAHRRPSLSAFCPSPFHSASVSPLLCSFLETLSLSYHATVPYHNSVHGADVAHMLRCLLRIPSPRTRRSSALSSSLSIASLPSSPLPAERHSSSSSLAFGGEGTQGESSRTQERQRQLFAGHTHISANSEEGSGTLWGLLSSTQKAASMIAALAHDVGHPGTTNAFEMNRRSLLALTYNDNSVLEQFHSSVAFFLLHHHHLLLPSSPHCSTLERTRKRRSANHEAAAPSRKNEAGTQISTREASEAGNLELVGEDAAEQERGESVCAESLCDRIEREEYYRDFRKEVIELIVHTDMTKHFSLLALFKVKRQTGGLDIVNNEEDRSMLLKMLLKAADIGHATKAFDFHFFLSCCLIEEFHRQGDEEKKRGMVISPLCDRQQELRQIFSSQAGFLQVVCLDFFSELADVARDLEHAQTLQLQSASAGPEGASGPRPASSGSRSHQRRDCAASRASGEEGRNFEASKDRQLVSRSFSSSASVPRLSSRKGFRRCLSTAEQPHPPLPSLTPSSPCRFALSSSAAYASGSLPSLLLSGAQSEDAGNRRAPPRLHPFRPLSGRGKTEPSSTALVREALPPQAASAAAAVSCVCHQASVTGTSVFKRPCVGDIGSPPGLQRRLPAEETKAAAADSATGIDPASAGEKRRVFSSGVSHPFALPHGGPESRGSEKSGNACMRSLSSFFRGPKARKEDTDDDARARQKRSQTLPSSLSLVSASRCNGAQAFANRLPVRHCLDAEEPGGGRGGQDAPTGHRRILSRGGSLPPNYRSSEGDQGGPKSQGESAGTIGALRAEPTRTGETSDGKLRGTEAATGAKNRNAWSCPCETEESAATEGRESKDREAEAEAEEEERLCQGDFCEFCRNNSWSISRAASQHIASSTASAHSSSLLEACVTQIQRNKHAWEAMAEEQREPPRLLPADLLFGPFPRDGVGGLVRRHLKRWSTISPS</sequence>
<keyword evidence="2 3" id="KW-0378">Hydrolase</keyword>
<proteinExistence type="inferred from homology"/>
<dbReference type="GO" id="GO:0007165">
    <property type="term" value="P:signal transduction"/>
    <property type="evidence" value="ECO:0007669"/>
    <property type="project" value="InterPro"/>
</dbReference>
<feature type="compositionally biased region" description="Polar residues" evidence="4">
    <location>
        <begin position="2102"/>
        <end position="2111"/>
    </location>
</feature>
<dbReference type="GO" id="GO:0046872">
    <property type="term" value="F:metal ion binding"/>
    <property type="evidence" value="ECO:0007669"/>
    <property type="project" value="UniProtKB-KW"/>
</dbReference>
<feature type="transmembrane region" description="Helical" evidence="5">
    <location>
        <begin position="205"/>
        <end position="227"/>
    </location>
</feature>
<feature type="compositionally biased region" description="Low complexity" evidence="4">
    <location>
        <begin position="613"/>
        <end position="623"/>
    </location>
</feature>
<evidence type="ECO:0000313" key="7">
    <source>
        <dbReference type="EMBL" id="KFG33702.1"/>
    </source>
</evidence>
<name>A0A086JNI4_TOXGO</name>
<feature type="compositionally biased region" description="Low complexity" evidence="4">
    <location>
        <begin position="1823"/>
        <end position="1842"/>
    </location>
</feature>
<comment type="similarity">
    <text evidence="3">Belongs to the cyclic nucleotide phosphodiesterase family.</text>
</comment>
<feature type="compositionally biased region" description="Basic and acidic residues" evidence="4">
    <location>
        <begin position="51"/>
        <end position="61"/>
    </location>
</feature>
<keyword evidence="1 3" id="KW-0479">Metal-binding</keyword>
<feature type="region of interest" description="Disordered" evidence="4">
    <location>
        <begin position="983"/>
        <end position="1011"/>
    </location>
</feature>
<feature type="compositionally biased region" description="Low complexity" evidence="4">
    <location>
        <begin position="2025"/>
        <end position="2037"/>
    </location>
</feature>
<evidence type="ECO:0000256" key="4">
    <source>
        <dbReference type="SAM" id="MobiDB-lite"/>
    </source>
</evidence>
<dbReference type="EMBL" id="AHZU02001311">
    <property type="protein sequence ID" value="KFG33702.1"/>
    <property type="molecule type" value="Genomic_DNA"/>
</dbReference>
<feature type="compositionally biased region" description="Basic residues" evidence="4">
    <location>
        <begin position="1159"/>
        <end position="1175"/>
    </location>
</feature>
<feature type="compositionally biased region" description="Basic and acidic residues" evidence="4">
    <location>
        <begin position="939"/>
        <end position="953"/>
    </location>
</feature>
<feature type="region of interest" description="Disordered" evidence="4">
    <location>
        <begin position="1820"/>
        <end position="1878"/>
    </location>
</feature>
<feature type="region of interest" description="Disordered" evidence="4">
    <location>
        <begin position="2010"/>
        <end position="2111"/>
    </location>
</feature>
<dbReference type="SUPFAM" id="SSF109604">
    <property type="entry name" value="HD-domain/PDEase-like"/>
    <property type="match status" value="1"/>
</dbReference>
<feature type="compositionally biased region" description="Polar residues" evidence="4">
    <location>
        <begin position="845"/>
        <end position="855"/>
    </location>
</feature>
<comment type="cofactor">
    <cofactor evidence="3">
        <name>a divalent metal cation</name>
        <dbReference type="ChEBI" id="CHEBI:60240"/>
    </cofactor>
    <text evidence="3">Binds 2 divalent metal cations per subunit. Site 1 may preferentially bind zinc ions, while site 2 has a preference for magnesium and/or manganese ions.</text>
</comment>
<reference evidence="7 8" key="1">
    <citation type="submission" date="2014-02" db="EMBL/GenBank/DDBJ databases">
        <authorList>
            <person name="Sibley D."/>
            <person name="Venepally P."/>
            <person name="Karamycheva S."/>
            <person name="Hadjithomas M."/>
            <person name="Khan A."/>
            <person name="Brunk B."/>
            <person name="Roos D."/>
            <person name="Caler E."/>
            <person name="Lorenzi H."/>
        </authorList>
    </citation>
    <scope>NUCLEOTIDE SEQUENCE [LARGE SCALE GENOMIC DNA]</scope>
    <source>
        <strain evidence="7 8">GAB2-2007-GAL-DOM2</strain>
    </source>
</reference>
<feature type="transmembrane region" description="Helical" evidence="5">
    <location>
        <begin position="308"/>
        <end position="330"/>
    </location>
</feature>
<feature type="transmembrane region" description="Helical" evidence="5">
    <location>
        <begin position="336"/>
        <end position="357"/>
    </location>
</feature>
<feature type="compositionally biased region" description="Acidic residues" evidence="4">
    <location>
        <begin position="1316"/>
        <end position="1325"/>
    </location>
</feature>
<dbReference type="OrthoDB" id="332043at2759"/>
<dbReference type="InterPro" id="IPR023174">
    <property type="entry name" value="PDEase_CS"/>
</dbReference>
<feature type="compositionally biased region" description="Basic and acidic residues" evidence="4">
    <location>
        <begin position="548"/>
        <end position="562"/>
    </location>
</feature>
<dbReference type="VEuPathDB" id="ToxoDB:TGDOM2_257945"/>
<feature type="region of interest" description="Disordered" evidence="4">
    <location>
        <begin position="1073"/>
        <end position="1120"/>
    </location>
</feature>
<feature type="compositionally biased region" description="Basic and acidic residues" evidence="4">
    <location>
        <begin position="1286"/>
        <end position="1315"/>
    </location>
</feature>
<feature type="region of interest" description="Disordered" evidence="4">
    <location>
        <begin position="656"/>
        <end position="699"/>
    </location>
</feature>
<dbReference type="GO" id="GO:0004114">
    <property type="term" value="F:3',5'-cyclic-nucleotide phosphodiesterase activity"/>
    <property type="evidence" value="ECO:0007669"/>
    <property type="project" value="InterPro"/>
</dbReference>
<dbReference type="Proteomes" id="UP000028837">
    <property type="component" value="Unassembled WGS sequence"/>
</dbReference>
<feature type="region of interest" description="Disordered" evidence="4">
    <location>
        <begin position="1482"/>
        <end position="1517"/>
    </location>
</feature>
<dbReference type="Pfam" id="PF00233">
    <property type="entry name" value="PDEase_I"/>
    <property type="match status" value="2"/>
</dbReference>
<evidence type="ECO:0000256" key="2">
    <source>
        <dbReference type="ARBA" id="ARBA00022801"/>
    </source>
</evidence>
<feature type="transmembrane region" description="Helical" evidence="5">
    <location>
        <begin position="264"/>
        <end position="287"/>
    </location>
</feature>
<keyword evidence="5" id="KW-1133">Transmembrane helix</keyword>
<dbReference type="Gene3D" id="1.10.1300.10">
    <property type="entry name" value="3'5'-cyclic nucleotide phosphodiesterase, catalytic domain"/>
    <property type="match status" value="1"/>
</dbReference>
<feature type="compositionally biased region" description="Basic and acidic residues" evidence="4">
    <location>
        <begin position="2086"/>
        <end position="2097"/>
    </location>
</feature>
<feature type="compositionally biased region" description="Basic and acidic residues" evidence="4">
    <location>
        <begin position="865"/>
        <end position="878"/>
    </location>
</feature>
<protein>
    <recommendedName>
        <fullName evidence="3">Phosphodiesterase</fullName>
        <ecNumber evidence="3">3.1.4.-</ecNumber>
    </recommendedName>
</protein>
<feature type="compositionally biased region" description="Polar residues" evidence="4">
    <location>
        <begin position="657"/>
        <end position="678"/>
    </location>
</feature>
<dbReference type="InterPro" id="IPR002073">
    <property type="entry name" value="PDEase_catalytic_dom"/>
</dbReference>
<evidence type="ECO:0000256" key="3">
    <source>
        <dbReference type="RuleBase" id="RU363067"/>
    </source>
</evidence>
<accession>A0A086JNI4</accession>
<dbReference type="InterPro" id="IPR003607">
    <property type="entry name" value="HD/PDEase_dom"/>
</dbReference>
<feature type="compositionally biased region" description="Polar residues" evidence="4">
    <location>
        <begin position="13"/>
        <end position="22"/>
    </location>
</feature>
<evidence type="ECO:0000256" key="5">
    <source>
        <dbReference type="SAM" id="Phobius"/>
    </source>
</evidence>